<dbReference type="EMBL" id="BMZI01000008">
    <property type="protein sequence ID" value="GHB33142.1"/>
    <property type="molecule type" value="Genomic_DNA"/>
</dbReference>
<dbReference type="Proteomes" id="UP000646745">
    <property type="component" value="Unassembled WGS sequence"/>
</dbReference>
<organism evidence="1 2">
    <name type="scientific">Salinicola rhizosphaerae</name>
    <dbReference type="NCBI Taxonomy" id="1443141"/>
    <lineage>
        <taxon>Bacteria</taxon>
        <taxon>Pseudomonadati</taxon>
        <taxon>Pseudomonadota</taxon>
        <taxon>Gammaproteobacteria</taxon>
        <taxon>Oceanospirillales</taxon>
        <taxon>Halomonadaceae</taxon>
        <taxon>Salinicola</taxon>
    </lineage>
</organism>
<proteinExistence type="predicted"/>
<name>A0ABQ3EFP7_9GAMM</name>
<dbReference type="RefSeq" id="WP_189446034.1">
    <property type="nucleotide sequence ID" value="NZ_BMZI01000008.1"/>
</dbReference>
<evidence type="ECO:0000313" key="2">
    <source>
        <dbReference type="Proteomes" id="UP000646745"/>
    </source>
</evidence>
<protein>
    <submittedName>
        <fullName evidence="1">Uncharacterized protein</fullName>
    </submittedName>
</protein>
<accession>A0ABQ3EFP7</accession>
<reference evidence="2" key="1">
    <citation type="journal article" date="2019" name="Int. J. Syst. Evol. Microbiol.">
        <title>The Global Catalogue of Microorganisms (GCM) 10K type strain sequencing project: providing services to taxonomists for standard genome sequencing and annotation.</title>
        <authorList>
            <consortium name="The Broad Institute Genomics Platform"/>
            <consortium name="The Broad Institute Genome Sequencing Center for Infectious Disease"/>
            <person name="Wu L."/>
            <person name="Ma J."/>
        </authorList>
    </citation>
    <scope>NUCLEOTIDE SEQUENCE [LARGE SCALE GENOMIC DNA]</scope>
    <source>
        <strain evidence="2">KCTC 32998</strain>
    </source>
</reference>
<gene>
    <name evidence="1" type="ORF">GCM10009038_35170</name>
</gene>
<comment type="caution">
    <text evidence="1">The sequence shown here is derived from an EMBL/GenBank/DDBJ whole genome shotgun (WGS) entry which is preliminary data.</text>
</comment>
<sequence>MADIEQLKARIREEVEASRQRQTEFTQQLIRQRDRLTTLLEQIIDWVDALDIDQLEITRRSLTQTVERFGEPHSITLSTLEISFGACKLHVKPEEQYLTGHRTLMYSTADEEDVKEILHAEENYYYADLQFGQKRHLSQYSPLIAENFYKLLFAWLRV</sequence>
<evidence type="ECO:0000313" key="1">
    <source>
        <dbReference type="EMBL" id="GHB33142.1"/>
    </source>
</evidence>
<keyword evidence="2" id="KW-1185">Reference proteome</keyword>